<name>E6K4M2_9BACT</name>
<dbReference type="EMBL" id="AEPD01000012">
    <property type="protein sequence ID" value="EFU31525.1"/>
    <property type="molecule type" value="Genomic_DNA"/>
</dbReference>
<evidence type="ECO:0000313" key="1">
    <source>
        <dbReference type="EMBL" id="EFU31525.1"/>
    </source>
</evidence>
<dbReference type="InterPro" id="IPR039968">
    <property type="entry name" value="BcerS-like"/>
</dbReference>
<dbReference type="SUPFAM" id="SSF55729">
    <property type="entry name" value="Acyl-CoA N-acyltransferases (Nat)"/>
    <property type="match status" value="1"/>
</dbReference>
<comment type="caution">
    <text evidence="1">The sequence shown here is derived from an EMBL/GenBank/DDBJ whole genome shotgun (WGS) entry which is preliminary data.</text>
</comment>
<dbReference type="AlphaFoldDB" id="E6K4M2"/>
<organism evidence="1 2">
    <name type="scientific">Segatella buccae ATCC 33574</name>
    <dbReference type="NCBI Taxonomy" id="873513"/>
    <lineage>
        <taxon>Bacteria</taxon>
        <taxon>Pseudomonadati</taxon>
        <taxon>Bacteroidota</taxon>
        <taxon>Bacteroidia</taxon>
        <taxon>Bacteroidales</taxon>
        <taxon>Prevotellaceae</taxon>
        <taxon>Segatella</taxon>
    </lineage>
</organism>
<reference evidence="1 2" key="1">
    <citation type="submission" date="2010-10" db="EMBL/GenBank/DDBJ databases">
        <authorList>
            <person name="Muzny D."/>
            <person name="Qin X."/>
            <person name="Deng J."/>
            <person name="Jiang H."/>
            <person name="Liu Y."/>
            <person name="Qu J."/>
            <person name="Song X.-Z."/>
            <person name="Zhang L."/>
            <person name="Thornton R."/>
            <person name="Coyle M."/>
            <person name="Francisco L."/>
            <person name="Jackson L."/>
            <person name="Javaid M."/>
            <person name="Korchina V."/>
            <person name="Kovar C."/>
            <person name="Mata R."/>
            <person name="Mathew T."/>
            <person name="Ngo R."/>
            <person name="Nguyen L."/>
            <person name="Nguyen N."/>
            <person name="Okwuonu G."/>
            <person name="Ongeri F."/>
            <person name="Pham C."/>
            <person name="Simmons D."/>
            <person name="Wilczek-Boney K."/>
            <person name="Hale W."/>
            <person name="Jakkamsetti A."/>
            <person name="Pham P."/>
            <person name="Ruth R."/>
            <person name="San Lucas F."/>
            <person name="Warren J."/>
            <person name="Zhang J."/>
            <person name="Zhao Z."/>
            <person name="Zhou C."/>
            <person name="Zhu D."/>
            <person name="Lee S."/>
            <person name="Bess C."/>
            <person name="Blankenburg K."/>
            <person name="Forbes L."/>
            <person name="Fu Q."/>
            <person name="Gubbala S."/>
            <person name="Hirani K."/>
            <person name="Jayaseelan J.C."/>
            <person name="Lara F."/>
            <person name="Munidasa M."/>
            <person name="Palculict T."/>
            <person name="Patil S."/>
            <person name="Pu L.-L."/>
            <person name="Saada N."/>
            <person name="Tang L."/>
            <person name="Weissenberger G."/>
            <person name="Zhu Y."/>
            <person name="Hemphill L."/>
            <person name="Shang Y."/>
            <person name="Youmans B."/>
            <person name="Ayvaz T."/>
            <person name="Ross M."/>
            <person name="Santibanez J."/>
            <person name="Aqrawi P."/>
            <person name="Gross S."/>
            <person name="Joshi V."/>
            <person name="Fowler G."/>
            <person name="Nazareth L."/>
            <person name="Reid J."/>
            <person name="Worley K."/>
            <person name="Petrosino J."/>
            <person name="Highlander S."/>
            <person name="Gibbs R."/>
        </authorList>
    </citation>
    <scope>NUCLEOTIDE SEQUENCE [LARGE SCALE GENOMIC DNA]</scope>
    <source>
        <strain evidence="1 2">ATCC 33574</strain>
    </source>
</reference>
<evidence type="ECO:0008006" key="3">
    <source>
        <dbReference type="Google" id="ProtNLM"/>
    </source>
</evidence>
<evidence type="ECO:0000313" key="2">
    <source>
        <dbReference type="Proteomes" id="UP000003112"/>
    </source>
</evidence>
<dbReference type="STRING" id="873513.HMPREF6485_0640"/>
<dbReference type="GeneID" id="93535552"/>
<dbReference type="PANTHER" id="PTHR41368">
    <property type="entry name" value="PROTEIN YGHO"/>
    <property type="match status" value="1"/>
</dbReference>
<dbReference type="HOGENOM" id="CLU_053649_0_0_10"/>
<keyword evidence="2" id="KW-1185">Reference proteome</keyword>
<dbReference type="RefSeq" id="WP_004344536.1">
    <property type="nucleotide sequence ID" value="NZ_GL586311.1"/>
</dbReference>
<dbReference type="Gene3D" id="3.40.630.30">
    <property type="match status" value="1"/>
</dbReference>
<dbReference type="eggNOG" id="COG0456">
    <property type="taxonomic scope" value="Bacteria"/>
</dbReference>
<dbReference type="PANTHER" id="PTHR41368:SF1">
    <property type="entry name" value="PROTEIN YGHO"/>
    <property type="match status" value="1"/>
</dbReference>
<gene>
    <name evidence="1" type="ORF">HMPREF6485_0640</name>
</gene>
<dbReference type="Proteomes" id="UP000003112">
    <property type="component" value="Unassembled WGS sequence"/>
</dbReference>
<proteinExistence type="predicted"/>
<sequence length="395" mass="46143">MTETQSGDMGKIEIKRIAGGRELKAFVRFRNELYRDCEYAVPYLISEELATLSEDKNAAFECCEAAYFMAFRDGKAVGRVAGIINRRANERWNCKWVRFGWFDFIDDEEVSQALMAAVEEWGRRKGMTEVVGPLGFTDMDREGLLIEGFDQLATMYSNYNHAYYPRHIERMGGFEKDNDYLEYKVKVPEVIPEKFAKTSALIESRYNLHVRKLTRDELLRQGCGRRVFEMVNITYSDLYGYSELSERQIDQLVDSYIKVADLNLVTVVEDWNTPDHRFVGFGITFPSFSHALRRCGGKLFPRGWWDLLRVIKWHKTDIVDLLLIGVLPDYRAKGANALIFNDLIARFQRYGFKWAEAMQQMETNHGVLSQWQYLEAVQHKKHRCYRKRLIQGGRC</sequence>
<accession>E6K4M2</accession>
<protein>
    <recommendedName>
        <fullName evidence="3">N-acetyltransferase domain-containing protein</fullName>
    </recommendedName>
</protein>
<dbReference type="InterPro" id="IPR016181">
    <property type="entry name" value="Acyl_CoA_acyltransferase"/>
</dbReference>